<dbReference type="Proteomes" id="UP000319175">
    <property type="component" value="Unassembled WGS sequence"/>
</dbReference>
<accession>A0A501Q2B0</accession>
<evidence type="ECO:0000256" key="1">
    <source>
        <dbReference type="SAM" id="Phobius"/>
    </source>
</evidence>
<evidence type="ECO:0000313" key="3">
    <source>
        <dbReference type="Proteomes" id="UP000319175"/>
    </source>
</evidence>
<comment type="caution">
    <text evidence="2">The sequence shown here is derived from an EMBL/GenBank/DDBJ whole genome shotgun (WGS) entry which is preliminary data.</text>
</comment>
<evidence type="ECO:0000313" key="2">
    <source>
        <dbReference type="EMBL" id="TPD66061.1"/>
    </source>
</evidence>
<gene>
    <name evidence="2" type="ORF">FJA49_17975</name>
</gene>
<proteinExistence type="predicted"/>
<protein>
    <submittedName>
        <fullName evidence="2">Uncharacterized protein</fullName>
    </submittedName>
</protein>
<reference evidence="2 3" key="1">
    <citation type="submission" date="2019-06" db="EMBL/GenBank/DDBJ databases">
        <title>Flavobacterium sp. MaA-Y11 from geoumgang.</title>
        <authorList>
            <person name="Jeong S."/>
        </authorList>
    </citation>
    <scope>NUCLEOTIDE SEQUENCE [LARGE SCALE GENOMIC DNA]</scope>
    <source>
        <strain evidence="2 3">MaA-Y11</strain>
    </source>
</reference>
<dbReference type="RefSeq" id="WP_140002895.1">
    <property type="nucleotide sequence ID" value="NZ_VFJE01000056.1"/>
</dbReference>
<dbReference type="EMBL" id="VFJE01000056">
    <property type="protein sequence ID" value="TPD66061.1"/>
    <property type="molecule type" value="Genomic_DNA"/>
</dbReference>
<keyword evidence="1" id="KW-0472">Membrane</keyword>
<name>A0A501Q2B0_9FLAO</name>
<dbReference type="OrthoDB" id="1360389at2"/>
<keyword evidence="1" id="KW-1133">Transmembrane helix</keyword>
<keyword evidence="1" id="KW-0812">Transmembrane</keyword>
<keyword evidence="3" id="KW-1185">Reference proteome</keyword>
<reference evidence="2 3" key="2">
    <citation type="submission" date="2019-06" db="EMBL/GenBank/DDBJ databases">
        <authorList>
            <person name="Seo Y."/>
        </authorList>
    </citation>
    <scope>NUCLEOTIDE SEQUENCE [LARGE SCALE GENOMIC DNA]</scope>
    <source>
        <strain evidence="2 3">MaA-Y11</strain>
    </source>
</reference>
<dbReference type="AlphaFoldDB" id="A0A501Q2B0"/>
<organism evidence="2 3">
    <name type="scientific">Flavobacterium microcysteis</name>
    <dbReference type="NCBI Taxonomy" id="2596891"/>
    <lineage>
        <taxon>Bacteria</taxon>
        <taxon>Pseudomonadati</taxon>
        <taxon>Bacteroidota</taxon>
        <taxon>Flavobacteriia</taxon>
        <taxon>Flavobacteriales</taxon>
        <taxon>Flavobacteriaceae</taxon>
        <taxon>Flavobacterium</taxon>
    </lineage>
</organism>
<feature type="transmembrane region" description="Helical" evidence="1">
    <location>
        <begin position="7"/>
        <end position="28"/>
    </location>
</feature>
<sequence>MKLKKPIIIAVIIINILAFLNLFYIFYYKKASFDTSVKAEVPTKKITKAYSDAGTWYWNNQTFDFYKKNSIKLNKNEIAEFCNIINASHAKYIENVRPKYWIDINLETINKEYILISLKQNKDDGYFFTIDHDDHFEGKALADFIVKHIQFNQ</sequence>